<keyword evidence="2" id="KW-1185">Reference proteome</keyword>
<organism evidence="1 2">
    <name type="scientific">Parasutterella secunda</name>
    <dbReference type="NCBI Taxonomy" id="626947"/>
    <lineage>
        <taxon>Bacteria</taxon>
        <taxon>Pseudomonadati</taxon>
        <taxon>Pseudomonadota</taxon>
        <taxon>Betaproteobacteria</taxon>
        <taxon>Burkholderiales</taxon>
        <taxon>Sutterellaceae</taxon>
        <taxon>Parasutterella</taxon>
    </lineage>
</organism>
<gene>
    <name evidence="1" type="ORF">H5985_02555</name>
</gene>
<dbReference type="Proteomes" id="UP000777002">
    <property type="component" value="Unassembled WGS sequence"/>
</dbReference>
<evidence type="ECO:0000313" key="1">
    <source>
        <dbReference type="EMBL" id="MBM6928150.1"/>
    </source>
</evidence>
<accession>A0ABS2GQV7</accession>
<protein>
    <submittedName>
        <fullName evidence="1">Uncharacterized protein</fullName>
    </submittedName>
</protein>
<sequence>MTHVDWHPVKVNKYGKITEGKRPYEMTTVFVTNRDGGVDTDTYIDDADGFGDGHSNMYFVYITAWRI</sequence>
<proteinExistence type="predicted"/>
<evidence type="ECO:0000313" key="2">
    <source>
        <dbReference type="Proteomes" id="UP000777002"/>
    </source>
</evidence>
<dbReference type="EMBL" id="JACJKX010000003">
    <property type="protein sequence ID" value="MBM6928150.1"/>
    <property type="molecule type" value="Genomic_DNA"/>
</dbReference>
<name>A0ABS2GQV7_9BURK</name>
<dbReference type="RefSeq" id="WP_205049751.1">
    <property type="nucleotide sequence ID" value="NZ_JACJKX010000003.1"/>
</dbReference>
<reference evidence="1 2" key="1">
    <citation type="journal article" date="2021" name="Sci. Rep.">
        <title>The distribution of antibiotic resistance genes in chicken gut microbiota commensals.</title>
        <authorList>
            <person name="Juricova H."/>
            <person name="Matiasovicova J."/>
            <person name="Kubasova T."/>
            <person name="Cejkova D."/>
            <person name="Rychlik I."/>
        </authorList>
    </citation>
    <scope>NUCLEOTIDE SEQUENCE [LARGE SCALE GENOMIC DNA]</scope>
    <source>
        <strain evidence="1 2">An562</strain>
    </source>
</reference>
<comment type="caution">
    <text evidence="1">The sequence shown here is derived from an EMBL/GenBank/DDBJ whole genome shotgun (WGS) entry which is preliminary data.</text>
</comment>